<gene>
    <name evidence="7" type="ORF">GCM10017596_11300</name>
</gene>
<feature type="transmembrane region" description="Helical" evidence="5">
    <location>
        <begin position="34"/>
        <end position="55"/>
    </location>
</feature>
<dbReference type="PROSITE" id="PS01174">
    <property type="entry name" value="LIPASE_GDXG_SER"/>
    <property type="match status" value="1"/>
</dbReference>
<keyword evidence="2" id="KW-0378">Hydrolase</keyword>
<reference evidence="7" key="1">
    <citation type="journal article" date="2014" name="Int. J. Syst. Evol. Microbiol.">
        <title>Complete genome sequence of Corynebacterium casei LMG S-19264T (=DSM 44701T), isolated from a smear-ripened cheese.</title>
        <authorList>
            <consortium name="US DOE Joint Genome Institute (JGI-PGF)"/>
            <person name="Walter F."/>
            <person name="Albersmeier A."/>
            <person name="Kalinowski J."/>
            <person name="Ruckert C."/>
        </authorList>
    </citation>
    <scope>NUCLEOTIDE SEQUENCE</scope>
    <source>
        <strain evidence="7">VKM Ac-1958</strain>
    </source>
</reference>
<dbReference type="Proteomes" id="UP001142325">
    <property type="component" value="Unassembled WGS sequence"/>
</dbReference>
<dbReference type="SUPFAM" id="SSF53474">
    <property type="entry name" value="alpha/beta-Hydrolases"/>
    <property type="match status" value="1"/>
</dbReference>
<feature type="domain" description="BD-FAE-like" evidence="6">
    <location>
        <begin position="106"/>
        <end position="302"/>
    </location>
</feature>
<evidence type="ECO:0000256" key="3">
    <source>
        <dbReference type="PROSITE-ProRule" id="PRU10038"/>
    </source>
</evidence>
<dbReference type="PANTHER" id="PTHR48081">
    <property type="entry name" value="AB HYDROLASE SUPERFAMILY PROTEIN C4A8.06C"/>
    <property type="match status" value="1"/>
</dbReference>
<evidence type="ECO:0000256" key="1">
    <source>
        <dbReference type="ARBA" id="ARBA00010515"/>
    </source>
</evidence>
<dbReference type="RefSeq" id="WP_204939061.1">
    <property type="nucleotide sequence ID" value="NZ_BAAAUM010000001.1"/>
</dbReference>
<comment type="similarity">
    <text evidence="1">Belongs to the 'GDXG' lipolytic enzyme family.</text>
</comment>
<evidence type="ECO:0000256" key="4">
    <source>
        <dbReference type="SAM" id="MobiDB-lite"/>
    </source>
</evidence>
<reference evidence="7" key="2">
    <citation type="submission" date="2023-01" db="EMBL/GenBank/DDBJ databases">
        <authorList>
            <person name="Sun Q."/>
            <person name="Evtushenko L."/>
        </authorList>
    </citation>
    <scope>NUCLEOTIDE SEQUENCE</scope>
    <source>
        <strain evidence="7">VKM Ac-1958</strain>
    </source>
</reference>
<dbReference type="InterPro" id="IPR033140">
    <property type="entry name" value="Lipase_GDXG_put_SER_AS"/>
</dbReference>
<evidence type="ECO:0000313" key="8">
    <source>
        <dbReference type="Proteomes" id="UP001142325"/>
    </source>
</evidence>
<evidence type="ECO:0000256" key="2">
    <source>
        <dbReference type="ARBA" id="ARBA00022801"/>
    </source>
</evidence>
<sequence length="365" mass="38878">MTNPADTAQHDESTAPPASTTSKKRHRPWHRTRITIGVILAVGVIVALVGSITSWPSAMLIRAVFTQGGEATAAEMKRHVPDTPVTATRDIAYGSDGLTGDDDTTMDVFTPASATEPLPTVVWIHGGAWISGSKEDVDPYMQILAGEGYTMIAVDYTRGPEGVYPLAVHQINEALAYIVDNADDLGVDPSQIVLAGDSAGAQLASQVATIVTNPDYAALMDMTPALTSSQLVATVLNCGVYDLSALAALDGILGWGLKTSMWAYSGTKNWAVGSTGAMMSTIDFVNEDFPTTYISGGNGDGLTWLQSIPMAQRLDALGVDLTTQFWPADHEPALPHEYQFHLDMPDAQTALQKTIDFLNAHTTQP</sequence>
<organism evidence="7 8">
    <name type="scientific">Microbacterium keratanolyticum</name>
    <dbReference type="NCBI Taxonomy" id="67574"/>
    <lineage>
        <taxon>Bacteria</taxon>
        <taxon>Bacillati</taxon>
        <taxon>Actinomycetota</taxon>
        <taxon>Actinomycetes</taxon>
        <taxon>Micrococcales</taxon>
        <taxon>Microbacteriaceae</taxon>
        <taxon>Microbacterium</taxon>
    </lineage>
</organism>
<protein>
    <recommendedName>
        <fullName evidence="6">BD-FAE-like domain-containing protein</fullName>
    </recommendedName>
</protein>
<feature type="active site" evidence="3">
    <location>
        <position position="198"/>
    </location>
</feature>
<dbReference type="AlphaFoldDB" id="A0A9W6M815"/>
<keyword evidence="5" id="KW-0472">Membrane</keyword>
<name>A0A9W6M815_9MICO</name>
<dbReference type="Pfam" id="PF20434">
    <property type="entry name" value="BD-FAE"/>
    <property type="match status" value="1"/>
</dbReference>
<feature type="region of interest" description="Disordered" evidence="4">
    <location>
        <begin position="1"/>
        <end position="27"/>
    </location>
</feature>
<dbReference type="Gene3D" id="3.40.50.1820">
    <property type="entry name" value="alpha/beta hydrolase"/>
    <property type="match status" value="1"/>
</dbReference>
<evidence type="ECO:0000313" key="7">
    <source>
        <dbReference type="EMBL" id="GLK01415.1"/>
    </source>
</evidence>
<dbReference type="EMBL" id="BSET01000001">
    <property type="protein sequence ID" value="GLK01415.1"/>
    <property type="molecule type" value="Genomic_DNA"/>
</dbReference>
<accession>A0A9W6M815</accession>
<dbReference type="InterPro" id="IPR049492">
    <property type="entry name" value="BD-FAE-like_dom"/>
</dbReference>
<evidence type="ECO:0000256" key="5">
    <source>
        <dbReference type="SAM" id="Phobius"/>
    </source>
</evidence>
<evidence type="ECO:0000259" key="6">
    <source>
        <dbReference type="Pfam" id="PF20434"/>
    </source>
</evidence>
<dbReference type="GO" id="GO:0016787">
    <property type="term" value="F:hydrolase activity"/>
    <property type="evidence" value="ECO:0007669"/>
    <property type="project" value="UniProtKB-KW"/>
</dbReference>
<keyword evidence="5" id="KW-0812">Transmembrane</keyword>
<keyword evidence="5" id="KW-1133">Transmembrane helix</keyword>
<proteinExistence type="inferred from homology"/>
<comment type="caution">
    <text evidence="7">The sequence shown here is derived from an EMBL/GenBank/DDBJ whole genome shotgun (WGS) entry which is preliminary data.</text>
</comment>
<dbReference type="InterPro" id="IPR029058">
    <property type="entry name" value="AB_hydrolase_fold"/>
</dbReference>
<keyword evidence="8" id="KW-1185">Reference proteome</keyword>
<dbReference type="InterPro" id="IPR050300">
    <property type="entry name" value="GDXG_lipolytic_enzyme"/>
</dbReference>